<dbReference type="Proteomes" id="UP001149165">
    <property type="component" value="Unassembled WGS sequence"/>
</dbReference>
<evidence type="ECO:0000256" key="5">
    <source>
        <dbReference type="ARBA" id="ARBA00023163"/>
    </source>
</evidence>
<reference evidence="7" key="1">
    <citation type="submission" date="2022-11" db="EMBL/GenBank/DDBJ databases">
        <authorList>
            <person name="Petersen C."/>
        </authorList>
    </citation>
    <scope>NUCLEOTIDE SEQUENCE</scope>
    <source>
        <strain evidence="7">IBT 30069</strain>
    </source>
</reference>
<evidence type="ECO:0000256" key="1">
    <source>
        <dbReference type="ARBA" id="ARBA00022723"/>
    </source>
</evidence>
<evidence type="ECO:0000256" key="6">
    <source>
        <dbReference type="ARBA" id="ARBA00023242"/>
    </source>
</evidence>
<evidence type="ECO:0000256" key="4">
    <source>
        <dbReference type="ARBA" id="ARBA00023125"/>
    </source>
</evidence>
<dbReference type="AlphaFoldDB" id="A0A9W9F3B8"/>
<keyword evidence="6" id="KW-0539">Nucleus</keyword>
<dbReference type="PANTHER" id="PTHR36206:SF12">
    <property type="entry name" value="ASPERCRYPTIN BIOSYNTHESIS CLUSTER-SPECIFIC TRANSCRIPTION REGULATOR ATNN-RELATED"/>
    <property type="match status" value="1"/>
</dbReference>
<accession>A0A9W9F3B8</accession>
<name>A0A9W9F3B8_9EURO</name>
<protein>
    <submittedName>
        <fullName evidence="7">Uncharacterized protein</fullName>
    </submittedName>
</protein>
<keyword evidence="3" id="KW-0805">Transcription regulation</keyword>
<gene>
    <name evidence="7" type="ORF">N7456_008789</name>
</gene>
<keyword evidence="5" id="KW-0804">Transcription</keyword>
<proteinExistence type="predicted"/>
<keyword evidence="4" id="KW-0238">DNA-binding</keyword>
<organism evidence="7 8">
    <name type="scientific">Penicillium angulare</name>
    <dbReference type="NCBI Taxonomy" id="116970"/>
    <lineage>
        <taxon>Eukaryota</taxon>
        <taxon>Fungi</taxon>
        <taxon>Dikarya</taxon>
        <taxon>Ascomycota</taxon>
        <taxon>Pezizomycotina</taxon>
        <taxon>Eurotiomycetes</taxon>
        <taxon>Eurotiomycetidae</taxon>
        <taxon>Eurotiales</taxon>
        <taxon>Aspergillaceae</taxon>
        <taxon>Penicillium</taxon>
    </lineage>
</organism>
<evidence type="ECO:0000256" key="2">
    <source>
        <dbReference type="ARBA" id="ARBA00022833"/>
    </source>
</evidence>
<keyword evidence="8" id="KW-1185">Reference proteome</keyword>
<sequence length="271" mass="29736">MQHYNKAIQQILTSQVEHLDSVVMACLAFIRIEFLLGNIKGAYTHYHHGKVLLKSYNPSQQLLTIFRRLDIFILLFSQLADLSSVDDAAIMTSDEKPGNSDKSEKVIDWLARRSMRMTLLFSELSSTSSPLLVPMASPASSVSSQAIPAVDPILKQTLDSWSLAVACLVVSNSLRPDKTELDCMLQARLLVCKLSLIMETHAGVPNRVNEAKPGRLVGIISDVMGFDSNLTVEAINLGAKITCRALICASNMDKSDLNMEDIEKGLGIGED</sequence>
<dbReference type="GO" id="GO:0003677">
    <property type="term" value="F:DNA binding"/>
    <property type="evidence" value="ECO:0007669"/>
    <property type="project" value="UniProtKB-KW"/>
</dbReference>
<comment type="caution">
    <text evidence="7">The sequence shown here is derived from an EMBL/GenBank/DDBJ whole genome shotgun (WGS) entry which is preliminary data.</text>
</comment>
<evidence type="ECO:0000256" key="3">
    <source>
        <dbReference type="ARBA" id="ARBA00023015"/>
    </source>
</evidence>
<dbReference type="EMBL" id="JAPQKH010000006">
    <property type="protein sequence ID" value="KAJ5092928.1"/>
    <property type="molecule type" value="Genomic_DNA"/>
</dbReference>
<dbReference type="InterPro" id="IPR052360">
    <property type="entry name" value="Transcr_Regulatory_Proteins"/>
</dbReference>
<dbReference type="PANTHER" id="PTHR36206">
    <property type="entry name" value="ASPERCRYPTIN BIOSYNTHESIS CLUSTER-SPECIFIC TRANSCRIPTION REGULATOR ATNN-RELATED"/>
    <property type="match status" value="1"/>
</dbReference>
<keyword evidence="1" id="KW-0479">Metal-binding</keyword>
<evidence type="ECO:0000313" key="8">
    <source>
        <dbReference type="Proteomes" id="UP001149165"/>
    </source>
</evidence>
<evidence type="ECO:0000313" key="7">
    <source>
        <dbReference type="EMBL" id="KAJ5092928.1"/>
    </source>
</evidence>
<dbReference type="OrthoDB" id="10469561at2759"/>
<keyword evidence="2" id="KW-0862">Zinc</keyword>
<reference evidence="7" key="2">
    <citation type="journal article" date="2023" name="IMA Fungus">
        <title>Comparative genomic study of the Penicillium genus elucidates a diverse pangenome and 15 lateral gene transfer events.</title>
        <authorList>
            <person name="Petersen C."/>
            <person name="Sorensen T."/>
            <person name="Nielsen M.R."/>
            <person name="Sondergaard T.E."/>
            <person name="Sorensen J.L."/>
            <person name="Fitzpatrick D.A."/>
            <person name="Frisvad J.C."/>
            <person name="Nielsen K.L."/>
        </authorList>
    </citation>
    <scope>NUCLEOTIDE SEQUENCE</scope>
    <source>
        <strain evidence="7">IBT 30069</strain>
    </source>
</reference>
<dbReference type="GO" id="GO:0046872">
    <property type="term" value="F:metal ion binding"/>
    <property type="evidence" value="ECO:0007669"/>
    <property type="project" value="UniProtKB-KW"/>
</dbReference>